<sequence length="65" mass="6521">MTGIASGLLGIGGGVVLVPIMVVILGFKMIDAVGTSSLMIVFTSVGGIISYILNGLYASSLPHTP</sequence>
<dbReference type="InterPro" id="IPR002781">
    <property type="entry name" value="TM_pro_TauE-like"/>
</dbReference>
<keyword evidence="5" id="KW-1003">Cell membrane</keyword>
<proteinExistence type="inferred from homology"/>
<comment type="subcellular location">
    <subcellularLocation>
        <location evidence="5">Cell membrane</location>
        <topology evidence="5">Multi-pass membrane protein</topology>
    </subcellularLocation>
    <subcellularLocation>
        <location evidence="1">Membrane</location>
        <topology evidence="1">Multi-pass membrane protein</topology>
    </subcellularLocation>
</comment>
<dbReference type="EMBL" id="JAPVER010000020">
    <property type="protein sequence ID" value="MCZ3366966.1"/>
    <property type="molecule type" value="Genomic_DNA"/>
</dbReference>
<dbReference type="PANTHER" id="PTHR43701:SF2">
    <property type="entry name" value="MEMBRANE TRANSPORTER PROTEIN YJNA-RELATED"/>
    <property type="match status" value="1"/>
</dbReference>
<keyword evidence="4 5" id="KW-0472">Membrane</keyword>
<dbReference type="Pfam" id="PF01925">
    <property type="entry name" value="TauE"/>
    <property type="match status" value="1"/>
</dbReference>
<evidence type="ECO:0000256" key="5">
    <source>
        <dbReference type="RuleBase" id="RU363041"/>
    </source>
</evidence>
<evidence type="ECO:0000256" key="4">
    <source>
        <dbReference type="ARBA" id="ARBA00023136"/>
    </source>
</evidence>
<reference evidence="6" key="1">
    <citation type="submission" date="2022-12" db="EMBL/GenBank/DDBJ databases">
        <title>Reclassification of two methanogenic archaea species isolated from the Kolyma lowland permafrost.</title>
        <authorList>
            <person name="Trubitsyn V.E."/>
            <person name="Rivkina E.M."/>
            <person name="Shcherbakova V.A."/>
        </authorList>
    </citation>
    <scope>NUCLEOTIDE SEQUENCE</scope>
    <source>
        <strain evidence="6">M2</strain>
        <strain evidence="7">MK4</strain>
    </source>
</reference>
<organism evidence="6 8">
    <name type="scientific">Methanobacterium veterum</name>
    <dbReference type="NCBI Taxonomy" id="408577"/>
    <lineage>
        <taxon>Archaea</taxon>
        <taxon>Methanobacteriati</taxon>
        <taxon>Methanobacteriota</taxon>
        <taxon>Methanomada group</taxon>
        <taxon>Methanobacteria</taxon>
        <taxon>Methanobacteriales</taxon>
        <taxon>Methanobacteriaceae</taxon>
        <taxon>Methanobacterium</taxon>
    </lineage>
</organism>
<gene>
    <name evidence="7" type="ORF">O3H35_14645</name>
    <name evidence="6" type="ORF">O3H54_13850</name>
</gene>
<dbReference type="Proteomes" id="UP001074446">
    <property type="component" value="Unassembled WGS sequence"/>
</dbReference>
<evidence type="ECO:0000256" key="3">
    <source>
        <dbReference type="ARBA" id="ARBA00022989"/>
    </source>
</evidence>
<keyword evidence="8" id="KW-1185">Reference proteome</keyword>
<evidence type="ECO:0000313" key="7">
    <source>
        <dbReference type="EMBL" id="MCZ3373887.1"/>
    </source>
</evidence>
<comment type="caution">
    <text evidence="6">The sequence shown here is derived from an EMBL/GenBank/DDBJ whole genome shotgun (WGS) entry which is preliminary data.</text>
</comment>
<dbReference type="InterPro" id="IPR051598">
    <property type="entry name" value="TSUP/Inactive_protease-like"/>
</dbReference>
<protein>
    <recommendedName>
        <fullName evidence="5">Probable membrane transporter protein</fullName>
    </recommendedName>
</protein>
<name>A0A9E4ZZJ7_9EURY</name>
<feature type="transmembrane region" description="Helical" evidence="5">
    <location>
        <begin position="6"/>
        <end position="27"/>
    </location>
</feature>
<dbReference type="EMBL" id="JAPVES010000030">
    <property type="protein sequence ID" value="MCZ3373887.1"/>
    <property type="molecule type" value="Genomic_DNA"/>
</dbReference>
<dbReference type="PANTHER" id="PTHR43701">
    <property type="entry name" value="MEMBRANE TRANSPORTER PROTEIN MJ0441-RELATED"/>
    <property type="match status" value="1"/>
</dbReference>
<keyword evidence="3 5" id="KW-1133">Transmembrane helix</keyword>
<comment type="similarity">
    <text evidence="5">Belongs to the 4-toluene sulfonate uptake permease (TSUP) (TC 2.A.102) family.</text>
</comment>
<keyword evidence="2 5" id="KW-0812">Transmembrane</keyword>
<dbReference type="GO" id="GO:0005886">
    <property type="term" value="C:plasma membrane"/>
    <property type="evidence" value="ECO:0007669"/>
    <property type="project" value="UniProtKB-SubCell"/>
</dbReference>
<evidence type="ECO:0000256" key="2">
    <source>
        <dbReference type="ARBA" id="ARBA00022692"/>
    </source>
</evidence>
<dbReference type="AlphaFoldDB" id="A0A9E4ZZJ7"/>
<accession>A0A9E4ZZJ7</accession>
<evidence type="ECO:0000313" key="6">
    <source>
        <dbReference type="EMBL" id="MCZ3366966.1"/>
    </source>
</evidence>
<feature type="transmembrane region" description="Helical" evidence="5">
    <location>
        <begin position="39"/>
        <end position="58"/>
    </location>
</feature>
<evidence type="ECO:0000256" key="1">
    <source>
        <dbReference type="ARBA" id="ARBA00004141"/>
    </source>
</evidence>
<dbReference type="Proteomes" id="UP001068021">
    <property type="component" value="Unassembled WGS sequence"/>
</dbReference>
<evidence type="ECO:0000313" key="8">
    <source>
        <dbReference type="Proteomes" id="UP001068021"/>
    </source>
</evidence>